<dbReference type="InterPro" id="IPR013325">
    <property type="entry name" value="RNA_pol_sigma_r2"/>
</dbReference>
<dbReference type="Proteomes" id="UP000318833">
    <property type="component" value="Unassembled WGS sequence"/>
</dbReference>
<evidence type="ECO:0000259" key="5">
    <source>
        <dbReference type="Pfam" id="PF04542"/>
    </source>
</evidence>
<evidence type="ECO:0000256" key="4">
    <source>
        <dbReference type="ARBA" id="ARBA00023163"/>
    </source>
</evidence>
<organism evidence="7 8">
    <name type="scientific">Aquimarina algiphila</name>
    <dbReference type="NCBI Taxonomy" id="2047982"/>
    <lineage>
        <taxon>Bacteria</taxon>
        <taxon>Pseudomonadati</taxon>
        <taxon>Bacteroidota</taxon>
        <taxon>Flavobacteriia</taxon>
        <taxon>Flavobacteriales</taxon>
        <taxon>Flavobacteriaceae</taxon>
        <taxon>Aquimarina</taxon>
    </lineage>
</organism>
<dbReference type="PANTHER" id="PTHR43133">
    <property type="entry name" value="RNA POLYMERASE ECF-TYPE SIGMA FACTO"/>
    <property type="match status" value="1"/>
</dbReference>
<keyword evidence="8" id="KW-1185">Reference proteome</keyword>
<dbReference type="InterPro" id="IPR013249">
    <property type="entry name" value="RNA_pol_sigma70_r4_t2"/>
</dbReference>
<dbReference type="EMBL" id="VLNR01000097">
    <property type="protein sequence ID" value="TSE03822.1"/>
    <property type="molecule type" value="Genomic_DNA"/>
</dbReference>
<dbReference type="InterPro" id="IPR036388">
    <property type="entry name" value="WH-like_DNA-bd_sf"/>
</dbReference>
<feature type="domain" description="RNA polymerase sigma-70 region 2" evidence="5">
    <location>
        <begin position="18"/>
        <end position="85"/>
    </location>
</feature>
<evidence type="ECO:0000256" key="3">
    <source>
        <dbReference type="ARBA" id="ARBA00023082"/>
    </source>
</evidence>
<comment type="caution">
    <text evidence="7">The sequence shown here is derived from an EMBL/GenBank/DDBJ whole genome shotgun (WGS) entry which is preliminary data.</text>
</comment>
<dbReference type="Gene3D" id="1.10.10.10">
    <property type="entry name" value="Winged helix-like DNA-binding domain superfamily/Winged helix DNA-binding domain"/>
    <property type="match status" value="1"/>
</dbReference>
<evidence type="ECO:0000313" key="8">
    <source>
        <dbReference type="Proteomes" id="UP000318833"/>
    </source>
</evidence>
<dbReference type="SUPFAM" id="SSF88659">
    <property type="entry name" value="Sigma3 and sigma4 domains of RNA polymerase sigma factors"/>
    <property type="match status" value="1"/>
</dbReference>
<dbReference type="InterPro" id="IPR013324">
    <property type="entry name" value="RNA_pol_sigma_r3/r4-like"/>
</dbReference>
<evidence type="ECO:0000256" key="1">
    <source>
        <dbReference type="ARBA" id="ARBA00010641"/>
    </source>
</evidence>
<evidence type="ECO:0000256" key="2">
    <source>
        <dbReference type="ARBA" id="ARBA00023015"/>
    </source>
</evidence>
<dbReference type="SUPFAM" id="SSF88946">
    <property type="entry name" value="Sigma2 domain of RNA polymerase sigma factors"/>
    <property type="match status" value="1"/>
</dbReference>
<dbReference type="InterPro" id="IPR007627">
    <property type="entry name" value="RNA_pol_sigma70_r2"/>
</dbReference>
<dbReference type="OrthoDB" id="665981at2"/>
<proteinExistence type="inferred from homology"/>
<dbReference type="Pfam" id="PF08281">
    <property type="entry name" value="Sigma70_r4_2"/>
    <property type="match status" value="1"/>
</dbReference>
<accession>A0A554VBD6</accession>
<sequence>MNKKIKSNSIKEAKFSNLFDRHYNKLYNYAFKVLKETDLSEELVQETFIKLWENFEHIKESERSIESFLITTLKNKIIDDYRKKQTREKHTNLYALNTSIETHIDKQWELVQRIEDIYTTLEQKTTDIFKLSRDKGLTYKEISKQKGISIKTVELHISKALTTFKNGLKDYF</sequence>
<dbReference type="InterPro" id="IPR014284">
    <property type="entry name" value="RNA_pol_sigma-70_dom"/>
</dbReference>
<reference evidence="7 8" key="1">
    <citation type="submission" date="2019-07" db="EMBL/GenBank/DDBJ databases">
        <title>The draft genome sequence of Aquimarina algiphila M91.</title>
        <authorList>
            <person name="Meng X."/>
        </authorList>
    </citation>
    <scope>NUCLEOTIDE SEQUENCE [LARGE SCALE GENOMIC DNA]</scope>
    <source>
        <strain evidence="7 8">M91</strain>
    </source>
</reference>
<comment type="similarity">
    <text evidence="1">Belongs to the sigma-70 factor family. ECF subfamily.</text>
</comment>
<protein>
    <submittedName>
        <fullName evidence="7">Sigma-70 family RNA polymerase sigma factor</fullName>
    </submittedName>
</protein>
<feature type="domain" description="RNA polymerase sigma factor 70 region 4 type 2" evidence="6">
    <location>
        <begin position="119"/>
        <end position="162"/>
    </location>
</feature>
<dbReference type="PANTHER" id="PTHR43133:SF46">
    <property type="entry name" value="RNA POLYMERASE SIGMA-70 FACTOR ECF SUBFAMILY"/>
    <property type="match status" value="1"/>
</dbReference>
<dbReference type="NCBIfam" id="TIGR02937">
    <property type="entry name" value="sigma70-ECF"/>
    <property type="match status" value="1"/>
</dbReference>
<keyword evidence="4" id="KW-0804">Transcription</keyword>
<evidence type="ECO:0000259" key="6">
    <source>
        <dbReference type="Pfam" id="PF08281"/>
    </source>
</evidence>
<name>A0A554VBD6_9FLAO</name>
<evidence type="ECO:0000313" key="7">
    <source>
        <dbReference type="EMBL" id="TSE03822.1"/>
    </source>
</evidence>
<dbReference type="InterPro" id="IPR039425">
    <property type="entry name" value="RNA_pol_sigma-70-like"/>
</dbReference>
<dbReference type="AlphaFoldDB" id="A0A554VBD6"/>
<dbReference type="GO" id="GO:0003677">
    <property type="term" value="F:DNA binding"/>
    <property type="evidence" value="ECO:0007669"/>
    <property type="project" value="InterPro"/>
</dbReference>
<dbReference type="Gene3D" id="1.10.1740.10">
    <property type="match status" value="1"/>
</dbReference>
<keyword evidence="3" id="KW-0731">Sigma factor</keyword>
<dbReference type="RefSeq" id="WP_143918837.1">
    <property type="nucleotide sequence ID" value="NZ_CANMIK010000093.1"/>
</dbReference>
<dbReference type="GO" id="GO:0016987">
    <property type="term" value="F:sigma factor activity"/>
    <property type="evidence" value="ECO:0007669"/>
    <property type="project" value="UniProtKB-KW"/>
</dbReference>
<dbReference type="Pfam" id="PF04542">
    <property type="entry name" value="Sigma70_r2"/>
    <property type="match status" value="1"/>
</dbReference>
<gene>
    <name evidence="7" type="ORF">FOF46_28370</name>
</gene>
<dbReference type="GO" id="GO:0006352">
    <property type="term" value="P:DNA-templated transcription initiation"/>
    <property type="evidence" value="ECO:0007669"/>
    <property type="project" value="InterPro"/>
</dbReference>
<keyword evidence="2" id="KW-0805">Transcription regulation</keyword>